<reference evidence="1 2" key="1">
    <citation type="submission" date="2016-09" db="EMBL/GenBank/DDBJ databases">
        <title>Characterization of two polyvalent phages infecting Enterobacteriaceae.</title>
        <authorList>
            <person name="Hamdi S."/>
            <person name="Rousseau G.M."/>
            <person name="Labrie S.J."/>
            <person name="Tremblay D.M."/>
            <person name="Kourda R.S."/>
            <person name="Slama K.B."/>
            <person name="Moineau S."/>
        </authorList>
    </citation>
    <scope>NUCLEOTIDE SEQUENCE [LARGE SCALE GENOMIC DNA]</scope>
</reference>
<gene>
    <name evidence="1" type="ORF">SH7_0228</name>
</gene>
<protein>
    <submittedName>
        <fullName evidence="1">Uncharacterized protein</fullName>
    </submittedName>
</protein>
<name>A0A1J0GSL2_9CAUD</name>
<dbReference type="Proteomes" id="UP000224521">
    <property type="component" value="Segment"/>
</dbReference>
<organism evidence="1 2">
    <name type="scientific">Shigella phage SH7</name>
    <dbReference type="NCBI Taxonomy" id="1913049"/>
    <lineage>
        <taxon>Viruses</taxon>
        <taxon>Duplodnaviria</taxon>
        <taxon>Heunggongvirae</taxon>
        <taxon>Uroviricota</taxon>
        <taxon>Caudoviricetes</taxon>
        <taxon>Pantevenvirales</taxon>
        <taxon>Straboviridae</taxon>
        <taxon>Tevenvirinae</taxon>
        <taxon>Tequatrovirus</taxon>
        <taxon>Tequatrovirus sh7</taxon>
    </lineage>
</organism>
<accession>A0A1J0GSL2</accession>
<proteinExistence type="predicted"/>
<keyword evidence="2" id="KW-1185">Reference proteome</keyword>
<evidence type="ECO:0000313" key="2">
    <source>
        <dbReference type="Proteomes" id="UP000224521"/>
    </source>
</evidence>
<sequence length="86" mass="10299">MGDNMIFVFEFMNDEFDYAIFNALYNPDLNEFNEMFSDALSMSEEYCGECQRVCVTVFENKEKTYEELFFDANKATEWFIERGFVQ</sequence>
<dbReference type="EMBL" id="KX828711">
    <property type="protein sequence ID" value="APC45139.1"/>
    <property type="molecule type" value="Genomic_DNA"/>
</dbReference>
<evidence type="ECO:0000313" key="1">
    <source>
        <dbReference type="EMBL" id="APC45139.1"/>
    </source>
</evidence>